<dbReference type="RefSeq" id="WP_111493041.1">
    <property type="nucleotide sequence ID" value="NZ_CP031264.1"/>
</dbReference>
<dbReference type="KEGG" id="stri:C7M71_016910"/>
<sequence>MYAPPLYRSDDLDRQHKLIEAHRFGLLTAVVDGRPHGTHIPFVLDRGPEHGPRGRLRAHLAKVNPVVPVLAEGAEVMVAFLGPHTYICPDDYATEEHFPTWLYSAAHVYGRARLLDDEGQLGQIDDLIAAEEARRLPKKPWTLDRVPRELVEEFRTKIVAFELPVDHIDGIFKYSQNKSAEDIGAQIAGFRSRPFDASAQIADLIHAHNADKFTPDSSTR</sequence>
<keyword evidence="2" id="KW-1185">Reference proteome</keyword>
<dbReference type="InterPro" id="IPR007396">
    <property type="entry name" value="TR_PAI2-type"/>
</dbReference>
<dbReference type="PANTHER" id="PTHR35802">
    <property type="entry name" value="PROTEASE SYNTHASE AND SPORULATION PROTEIN PAI 2"/>
    <property type="match status" value="1"/>
</dbReference>
<organism evidence="1 2">
    <name type="scientific">Peterkaempfera bronchialis</name>
    <dbReference type="NCBI Taxonomy" id="2126346"/>
    <lineage>
        <taxon>Bacteria</taxon>
        <taxon>Bacillati</taxon>
        <taxon>Actinomycetota</taxon>
        <taxon>Actinomycetes</taxon>
        <taxon>Kitasatosporales</taxon>
        <taxon>Streptomycetaceae</taxon>
        <taxon>Peterkaempfera</taxon>
    </lineage>
</organism>
<proteinExistence type="predicted"/>
<gene>
    <name evidence="1" type="ORF">C7M71_016910</name>
</gene>
<dbReference type="Pfam" id="PF04299">
    <property type="entry name" value="FMN_bind_2"/>
    <property type="match status" value="1"/>
</dbReference>
<dbReference type="SUPFAM" id="SSF50475">
    <property type="entry name" value="FMN-binding split barrel"/>
    <property type="match status" value="1"/>
</dbReference>
<dbReference type="InterPro" id="IPR012349">
    <property type="entry name" value="Split_barrel_FMN-bd"/>
</dbReference>
<dbReference type="AlphaFoldDB" id="A0A345SYN7"/>
<dbReference type="OrthoDB" id="9794948at2"/>
<evidence type="ECO:0000313" key="1">
    <source>
        <dbReference type="EMBL" id="AXI78842.1"/>
    </source>
</evidence>
<dbReference type="Proteomes" id="UP000249340">
    <property type="component" value="Chromosome"/>
</dbReference>
<dbReference type="Gene3D" id="2.30.110.10">
    <property type="entry name" value="Electron Transport, Fmn-binding Protein, Chain A"/>
    <property type="match status" value="1"/>
</dbReference>
<protein>
    <submittedName>
        <fullName evidence="1">FMN-binding negative transcriptional regulator</fullName>
    </submittedName>
</protein>
<reference evidence="2" key="1">
    <citation type="submission" date="2018-07" db="EMBL/GenBank/DDBJ databases">
        <title>Streptacidiphilus bronchialis DSM 106435 chromosome.</title>
        <authorList>
            <person name="Batra D."/>
            <person name="Gulvik C.A."/>
        </authorList>
    </citation>
    <scope>NUCLEOTIDE SEQUENCE [LARGE SCALE GENOMIC DNA]</scope>
    <source>
        <strain evidence="2">DSM 106435</strain>
    </source>
</reference>
<dbReference type="PANTHER" id="PTHR35802:SF1">
    <property type="entry name" value="PROTEASE SYNTHASE AND SPORULATION PROTEIN PAI 2"/>
    <property type="match status" value="1"/>
</dbReference>
<name>A0A345SYN7_9ACTN</name>
<evidence type="ECO:0000313" key="2">
    <source>
        <dbReference type="Proteomes" id="UP000249340"/>
    </source>
</evidence>
<dbReference type="EMBL" id="CP031264">
    <property type="protein sequence ID" value="AXI78842.1"/>
    <property type="molecule type" value="Genomic_DNA"/>
</dbReference>
<accession>A0A345SYN7</accession>
<dbReference type="PIRSF" id="PIRSF010372">
    <property type="entry name" value="PaiB"/>
    <property type="match status" value="1"/>
</dbReference>